<dbReference type="EMBL" id="KQ964254">
    <property type="protein sequence ID" value="KXJ89625.1"/>
    <property type="molecule type" value="Genomic_DNA"/>
</dbReference>
<dbReference type="OrthoDB" id="3923077at2759"/>
<dbReference type="PANTHER" id="PTHR33048">
    <property type="entry name" value="PTH11-LIKE INTEGRAL MEMBRANE PROTEIN (AFU_ORTHOLOGUE AFUA_5G11245)"/>
    <property type="match status" value="1"/>
</dbReference>
<feature type="transmembrane region" description="Helical" evidence="7">
    <location>
        <begin position="119"/>
        <end position="152"/>
    </location>
</feature>
<organism evidence="9 10">
    <name type="scientific">Microdochium bolleyi</name>
    <dbReference type="NCBI Taxonomy" id="196109"/>
    <lineage>
        <taxon>Eukaryota</taxon>
        <taxon>Fungi</taxon>
        <taxon>Dikarya</taxon>
        <taxon>Ascomycota</taxon>
        <taxon>Pezizomycotina</taxon>
        <taxon>Sordariomycetes</taxon>
        <taxon>Xylariomycetidae</taxon>
        <taxon>Xylariales</taxon>
        <taxon>Microdochiaceae</taxon>
        <taxon>Microdochium</taxon>
    </lineage>
</organism>
<feature type="transmembrane region" description="Helical" evidence="7">
    <location>
        <begin position="164"/>
        <end position="186"/>
    </location>
</feature>
<dbReference type="InterPro" id="IPR049326">
    <property type="entry name" value="Rhodopsin_dom_fungi"/>
</dbReference>
<keyword evidence="3 7" id="KW-1133">Transmembrane helix</keyword>
<keyword evidence="10" id="KW-1185">Reference proteome</keyword>
<dbReference type="GO" id="GO:0016020">
    <property type="term" value="C:membrane"/>
    <property type="evidence" value="ECO:0007669"/>
    <property type="project" value="UniProtKB-SubCell"/>
</dbReference>
<evidence type="ECO:0000256" key="6">
    <source>
        <dbReference type="SAM" id="MobiDB-lite"/>
    </source>
</evidence>
<evidence type="ECO:0000256" key="5">
    <source>
        <dbReference type="ARBA" id="ARBA00038359"/>
    </source>
</evidence>
<evidence type="ECO:0000256" key="1">
    <source>
        <dbReference type="ARBA" id="ARBA00004141"/>
    </source>
</evidence>
<evidence type="ECO:0000313" key="9">
    <source>
        <dbReference type="EMBL" id="KXJ89625.1"/>
    </source>
</evidence>
<accession>A0A136IXD6</accession>
<reference evidence="10" key="1">
    <citation type="submission" date="2016-02" db="EMBL/GenBank/DDBJ databases">
        <title>Draft genome sequence of Microdochium bolleyi, a fungal endophyte of beachgrass.</title>
        <authorList>
            <consortium name="DOE Joint Genome Institute"/>
            <person name="David A.S."/>
            <person name="May G."/>
            <person name="Haridas S."/>
            <person name="Lim J."/>
            <person name="Wang M."/>
            <person name="Labutti K."/>
            <person name="Lipzen A."/>
            <person name="Barry K."/>
            <person name="Grigoriev I.V."/>
        </authorList>
    </citation>
    <scope>NUCLEOTIDE SEQUENCE [LARGE SCALE GENOMIC DNA]</scope>
    <source>
        <strain evidence="10">J235TASD1</strain>
    </source>
</reference>
<keyword evidence="2 7" id="KW-0812">Transmembrane</keyword>
<comment type="subcellular location">
    <subcellularLocation>
        <location evidence="1">Membrane</location>
        <topology evidence="1">Multi-pass membrane protein</topology>
    </subcellularLocation>
</comment>
<dbReference type="AlphaFoldDB" id="A0A136IXD6"/>
<proteinExistence type="inferred from homology"/>
<feature type="transmembrane region" description="Helical" evidence="7">
    <location>
        <begin position="12"/>
        <end position="33"/>
    </location>
</feature>
<feature type="compositionally biased region" description="Polar residues" evidence="6">
    <location>
        <begin position="333"/>
        <end position="344"/>
    </location>
</feature>
<dbReference type="Proteomes" id="UP000070501">
    <property type="component" value="Unassembled WGS sequence"/>
</dbReference>
<sequence>MSELGGQGSFTISVLWGLTALLVFLGLQVYTRVVCVASYGIDDTFYIISIVLIILFAAFGTVACLNGYGRDDLDPAAKAGMVFWRLFAQALAMLATATSKASVGFFLLRLIAKPWHKTVILIVMVVMTILSTSMAVGTIMVDVVYAVLAWLFIWKLSNPLQEKIVLGGSLSLGIFAAVAGTMRLFAVKGVREVRIEVIIWSQVELTTTLVCVGIPVCLPFWRIWWRNMRLWSGAADGGRNGSRTTSGGDAYQRMDNREGSSQGEPMGLYTIGGSPMVSSAAAGGQRSRNKSVMFSVLSLNTSVMQTGTRVRDDSSSDGVKLTGLVSTGKPARNDSSSAVDTGRD</sequence>
<evidence type="ECO:0000259" key="8">
    <source>
        <dbReference type="Pfam" id="PF20684"/>
    </source>
</evidence>
<name>A0A136IXD6_9PEZI</name>
<evidence type="ECO:0000256" key="4">
    <source>
        <dbReference type="ARBA" id="ARBA00023136"/>
    </source>
</evidence>
<protein>
    <recommendedName>
        <fullName evidence="8">Rhodopsin domain-containing protein</fullName>
    </recommendedName>
</protein>
<dbReference type="InParanoid" id="A0A136IXD6"/>
<comment type="similarity">
    <text evidence="5">Belongs to the SAT4 family.</text>
</comment>
<evidence type="ECO:0000256" key="2">
    <source>
        <dbReference type="ARBA" id="ARBA00022692"/>
    </source>
</evidence>
<dbReference type="Pfam" id="PF20684">
    <property type="entry name" value="Fung_rhodopsin"/>
    <property type="match status" value="1"/>
</dbReference>
<evidence type="ECO:0000256" key="7">
    <source>
        <dbReference type="SAM" id="Phobius"/>
    </source>
</evidence>
<dbReference type="InterPro" id="IPR052337">
    <property type="entry name" value="SAT4-like"/>
</dbReference>
<dbReference type="PANTHER" id="PTHR33048:SF93">
    <property type="entry name" value="INTEGRAL MEMBRANE PROTEIN"/>
    <property type="match status" value="1"/>
</dbReference>
<evidence type="ECO:0000313" key="10">
    <source>
        <dbReference type="Proteomes" id="UP000070501"/>
    </source>
</evidence>
<feature type="transmembrane region" description="Helical" evidence="7">
    <location>
        <begin position="45"/>
        <end position="65"/>
    </location>
</feature>
<feature type="region of interest" description="Disordered" evidence="6">
    <location>
        <begin position="236"/>
        <end position="268"/>
    </location>
</feature>
<feature type="transmembrane region" description="Helical" evidence="7">
    <location>
        <begin position="198"/>
        <end position="221"/>
    </location>
</feature>
<evidence type="ECO:0000256" key="3">
    <source>
        <dbReference type="ARBA" id="ARBA00022989"/>
    </source>
</evidence>
<gene>
    <name evidence="9" type="ORF">Micbo1qcDRAFT_205937</name>
</gene>
<feature type="region of interest" description="Disordered" evidence="6">
    <location>
        <begin position="306"/>
        <end position="344"/>
    </location>
</feature>
<keyword evidence="4 7" id="KW-0472">Membrane</keyword>
<feature type="transmembrane region" description="Helical" evidence="7">
    <location>
        <begin position="86"/>
        <end position="107"/>
    </location>
</feature>
<feature type="domain" description="Rhodopsin" evidence="8">
    <location>
        <begin position="28"/>
        <end position="140"/>
    </location>
</feature>